<keyword evidence="1" id="KW-0472">Membrane</keyword>
<feature type="transmembrane region" description="Helical" evidence="1">
    <location>
        <begin position="43"/>
        <end position="64"/>
    </location>
</feature>
<keyword evidence="1" id="KW-1133">Transmembrane helix</keyword>
<dbReference type="EMBL" id="GECZ01003406">
    <property type="protein sequence ID" value="JAS66363.1"/>
    <property type="molecule type" value="Transcribed_RNA"/>
</dbReference>
<feature type="non-terminal residue" evidence="2">
    <location>
        <position position="344"/>
    </location>
</feature>
<protein>
    <submittedName>
        <fullName evidence="2">Uncharacterized protein</fullName>
    </submittedName>
</protein>
<name>A0A1B6GVK7_9HEMI</name>
<feature type="non-terminal residue" evidence="2">
    <location>
        <position position="1"/>
    </location>
</feature>
<evidence type="ECO:0000256" key="1">
    <source>
        <dbReference type="SAM" id="Phobius"/>
    </source>
</evidence>
<feature type="transmembrane region" description="Helical" evidence="1">
    <location>
        <begin position="207"/>
        <end position="224"/>
    </location>
</feature>
<sequence>ASLQLRLAWLSQAPHAFSMVILLFLSLMFVLGLERSRLLRTALMVGMSTALLLLVFAVCLFYQAPLLQKLLQPSVTFSQVMECAAFFTMVFSGTSNKTPDRSASLVSLLPVLILHLSTLLTVVFLSIIVNDEKLRSGVFLISELEVETSGGTVGKLVCDSLAVLATLNLCLSLVEEMAECKRSVAAVAGVLLPAQVARDSLLTGTQLWTILISGAVSSLLVYLWSLHSLMMLISVCCLLAHSCDLLSALYLTYQPVFVSKHAGEEVEGGGSYQLLSDTTQLVASDSELSDDSGHSSDTDIDAAVHEYRETIKVVAATASPQEPTVRSARHATYSLLALLVVTEP</sequence>
<reference evidence="2" key="1">
    <citation type="submission" date="2015-11" db="EMBL/GenBank/DDBJ databases">
        <title>De novo transcriptome assembly of four potential Pierce s Disease insect vectors from Arizona vineyards.</title>
        <authorList>
            <person name="Tassone E.E."/>
        </authorList>
    </citation>
    <scope>NUCLEOTIDE SEQUENCE</scope>
</reference>
<organism evidence="2">
    <name type="scientific">Cuerna arida</name>
    <dbReference type="NCBI Taxonomy" id="1464854"/>
    <lineage>
        <taxon>Eukaryota</taxon>
        <taxon>Metazoa</taxon>
        <taxon>Ecdysozoa</taxon>
        <taxon>Arthropoda</taxon>
        <taxon>Hexapoda</taxon>
        <taxon>Insecta</taxon>
        <taxon>Pterygota</taxon>
        <taxon>Neoptera</taxon>
        <taxon>Paraneoptera</taxon>
        <taxon>Hemiptera</taxon>
        <taxon>Auchenorrhyncha</taxon>
        <taxon>Membracoidea</taxon>
        <taxon>Cicadellidae</taxon>
        <taxon>Cicadellinae</taxon>
        <taxon>Proconiini</taxon>
        <taxon>Cuerna</taxon>
    </lineage>
</organism>
<proteinExistence type="predicted"/>
<evidence type="ECO:0000313" key="2">
    <source>
        <dbReference type="EMBL" id="JAS66363.1"/>
    </source>
</evidence>
<keyword evidence="1" id="KW-0812">Transmembrane</keyword>
<feature type="transmembrane region" description="Helical" evidence="1">
    <location>
        <begin position="231"/>
        <end position="253"/>
    </location>
</feature>
<accession>A0A1B6GVK7</accession>
<gene>
    <name evidence="2" type="ORF">g.8587</name>
</gene>
<dbReference type="AlphaFoldDB" id="A0A1B6GVK7"/>
<feature type="transmembrane region" description="Helical" evidence="1">
    <location>
        <begin position="12"/>
        <end position="31"/>
    </location>
</feature>
<feature type="transmembrane region" description="Helical" evidence="1">
    <location>
        <begin position="103"/>
        <end position="129"/>
    </location>
</feature>